<dbReference type="RefSeq" id="WP_122014939.1">
    <property type="nucleotide sequence ID" value="NZ_CP033169.1"/>
</dbReference>
<dbReference type="KEGG" id="bacg:D2962_10410"/>
<evidence type="ECO:0000256" key="1">
    <source>
        <dbReference type="SAM" id="Phobius"/>
    </source>
</evidence>
<dbReference type="Proteomes" id="UP000280960">
    <property type="component" value="Chromosome"/>
</dbReference>
<organism evidence="2 3">
    <name type="scientific">Biomaibacter acetigenes</name>
    <dbReference type="NCBI Taxonomy" id="2316383"/>
    <lineage>
        <taxon>Bacteria</taxon>
        <taxon>Bacillati</taxon>
        <taxon>Bacillota</taxon>
        <taxon>Clostridia</taxon>
        <taxon>Thermosediminibacterales</taxon>
        <taxon>Tepidanaerobacteraceae</taxon>
        <taxon>Biomaibacter</taxon>
    </lineage>
</organism>
<keyword evidence="3" id="KW-1185">Reference proteome</keyword>
<keyword evidence="1" id="KW-0472">Membrane</keyword>
<accession>A0A3G2R6E5</accession>
<dbReference type="AlphaFoldDB" id="A0A3G2R6E5"/>
<dbReference type="EMBL" id="CP033169">
    <property type="protein sequence ID" value="AYO30963.1"/>
    <property type="molecule type" value="Genomic_DNA"/>
</dbReference>
<feature type="transmembrane region" description="Helical" evidence="1">
    <location>
        <begin position="20"/>
        <end position="37"/>
    </location>
</feature>
<proteinExistence type="predicted"/>
<protein>
    <submittedName>
        <fullName evidence="2">Uncharacterized protein</fullName>
    </submittedName>
</protein>
<reference evidence="2 3" key="1">
    <citation type="submission" date="2018-10" db="EMBL/GenBank/DDBJ databases">
        <authorList>
            <person name="Zhang X."/>
        </authorList>
    </citation>
    <scope>NUCLEOTIDE SEQUENCE [LARGE SCALE GENOMIC DNA]</scope>
    <source>
        <strain evidence="2 3">SK-G1</strain>
    </source>
</reference>
<evidence type="ECO:0000313" key="2">
    <source>
        <dbReference type="EMBL" id="AYO30963.1"/>
    </source>
</evidence>
<keyword evidence="1" id="KW-0812">Transmembrane</keyword>
<name>A0A3G2R6E5_9FIRM</name>
<gene>
    <name evidence="2" type="ORF">D2962_10410</name>
</gene>
<sequence length="97" mass="11242">MLDFRDLMKDLREPSKSSLIYTLLMANILSLSIFLGTNRKEFRNKIQEETTNVNMALENKEEEALHTLVSKVLEPKNTTDKDVKEAVEESGHKTFRK</sequence>
<keyword evidence="1" id="KW-1133">Transmembrane helix</keyword>
<evidence type="ECO:0000313" key="3">
    <source>
        <dbReference type="Proteomes" id="UP000280960"/>
    </source>
</evidence>